<feature type="chain" id="PRO_5031004438" description="Solute-binding protein family 3/N-terminal domain-containing protein" evidence="2">
    <location>
        <begin position="28"/>
        <end position="271"/>
    </location>
</feature>
<gene>
    <name evidence="4" type="ORF">GAK35_02525</name>
</gene>
<feature type="domain" description="Solute-binding protein family 3/N-terminal" evidence="3">
    <location>
        <begin position="38"/>
        <end position="257"/>
    </location>
</feature>
<proteinExistence type="predicted"/>
<evidence type="ECO:0000313" key="4">
    <source>
        <dbReference type="EMBL" id="KAF1042777.1"/>
    </source>
</evidence>
<sequence length="271" mass="29057">MMKPVRRLLSLLLICTLGVGMQAGARAGVLDNANRSGKLRVGLDYVPPTYKGGMKFRTPESVDTVLADDLAAQLKLSSAYQKNGSGNGAMPALKNGRPDVSLTLAADGEAVAADTVVIPTGYSAGGMAIMRTDTTIKKWEDLKGRTVCVSEGSPYVGTLAARYGASEKVMRAPADSLLAVRIGECDATVHDDAMMKELLKLPEWKKFSAQLAPTGRQALVLKVRGADASDLATLRQIAARWNDGFWGSVKKKWVNNVAFEVYLDQNVPDCH</sequence>
<evidence type="ECO:0000256" key="2">
    <source>
        <dbReference type="SAM" id="SignalP"/>
    </source>
</evidence>
<reference evidence="5" key="1">
    <citation type="journal article" date="2020" name="MBio">
        <title>Horizontal gene transfer to a defensive symbiont with a reduced genome amongst a multipartite beetle microbiome.</title>
        <authorList>
            <person name="Waterworth S.C."/>
            <person name="Florez L.V."/>
            <person name="Rees E.R."/>
            <person name="Hertweck C."/>
            <person name="Kaltenpoth M."/>
            <person name="Kwan J.C."/>
        </authorList>
    </citation>
    <scope>NUCLEOTIDE SEQUENCE [LARGE SCALE GENOMIC DNA]</scope>
</reference>
<dbReference type="SUPFAM" id="SSF53850">
    <property type="entry name" value="Periplasmic binding protein-like II"/>
    <property type="match status" value="1"/>
</dbReference>
<dbReference type="PANTHER" id="PTHR35936">
    <property type="entry name" value="MEMBRANE-BOUND LYTIC MUREIN TRANSGLYCOSYLASE F"/>
    <property type="match status" value="1"/>
</dbReference>
<dbReference type="EMBL" id="WNDX01000074">
    <property type="protein sequence ID" value="KAF1042777.1"/>
    <property type="molecule type" value="Genomic_DNA"/>
</dbReference>
<dbReference type="SMART" id="SM00062">
    <property type="entry name" value="PBPb"/>
    <property type="match status" value="1"/>
</dbReference>
<protein>
    <recommendedName>
        <fullName evidence="3">Solute-binding protein family 3/N-terminal domain-containing protein</fullName>
    </recommendedName>
</protein>
<evidence type="ECO:0000259" key="3">
    <source>
        <dbReference type="SMART" id="SM00062"/>
    </source>
</evidence>
<feature type="signal peptide" evidence="2">
    <location>
        <begin position="1"/>
        <end position="27"/>
    </location>
</feature>
<accession>A0A7V8JTQ3</accession>
<dbReference type="Gene3D" id="3.40.190.10">
    <property type="entry name" value="Periplasmic binding protein-like II"/>
    <property type="match status" value="2"/>
</dbReference>
<keyword evidence="1 2" id="KW-0732">Signal</keyword>
<dbReference type="AlphaFoldDB" id="A0A7V8JTQ3"/>
<evidence type="ECO:0000313" key="5">
    <source>
        <dbReference type="Proteomes" id="UP000462435"/>
    </source>
</evidence>
<organism evidence="4 5">
    <name type="scientific">Herbaspirillum frisingense</name>
    <dbReference type="NCBI Taxonomy" id="92645"/>
    <lineage>
        <taxon>Bacteria</taxon>
        <taxon>Pseudomonadati</taxon>
        <taxon>Pseudomonadota</taxon>
        <taxon>Betaproteobacteria</taxon>
        <taxon>Burkholderiales</taxon>
        <taxon>Oxalobacteraceae</taxon>
        <taxon>Herbaspirillum</taxon>
    </lineage>
</organism>
<name>A0A7V8JTQ3_9BURK</name>
<dbReference type="Proteomes" id="UP000462435">
    <property type="component" value="Unassembled WGS sequence"/>
</dbReference>
<comment type="caution">
    <text evidence="4">The sequence shown here is derived from an EMBL/GenBank/DDBJ whole genome shotgun (WGS) entry which is preliminary data.</text>
</comment>
<evidence type="ECO:0000256" key="1">
    <source>
        <dbReference type="ARBA" id="ARBA00022729"/>
    </source>
</evidence>
<dbReference type="InterPro" id="IPR001638">
    <property type="entry name" value="Solute-binding_3/MltF_N"/>
</dbReference>